<proteinExistence type="predicted"/>
<dbReference type="SUPFAM" id="SSF54523">
    <property type="entry name" value="Pili subunits"/>
    <property type="match status" value="1"/>
</dbReference>
<feature type="coiled-coil region" evidence="1">
    <location>
        <begin position="29"/>
        <end position="56"/>
    </location>
</feature>
<comment type="caution">
    <text evidence="3">The sequence shown here is derived from an EMBL/GenBank/DDBJ whole genome shotgun (WGS) entry which is preliminary data.</text>
</comment>
<evidence type="ECO:0000313" key="4">
    <source>
        <dbReference type="Proteomes" id="UP001371391"/>
    </source>
</evidence>
<dbReference type="EMBL" id="JBAKAW010000006">
    <property type="protein sequence ID" value="MEL0654889.1"/>
    <property type="molecule type" value="Genomic_DNA"/>
</dbReference>
<gene>
    <name evidence="3" type="ORF">V6257_07610</name>
</gene>
<organism evidence="3 4">
    <name type="scientific">Pseudoalteromonas issachenkonii</name>
    <dbReference type="NCBI Taxonomy" id="152297"/>
    <lineage>
        <taxon>Bacteria</taxon>
        <taxon>Pseudomonadati</taxon>
        <taxon>Pseudomonadota</taxon>
        <taxon>Gammaproteobacteria</taxon>
        <taxon>Alteromonadales</taxon>
        <taxon>Pseudoalteromonadaceae</taxon>
        <taxon>Pseudoalteromonas</taxon>
    </lineage>
</organism>
<dbReference type="Proteomes" id="UP001371391">
    <property type="component" value="Unassembled WGS sequence"/>
</dbReference>
<dbReference type="PROSITE" id="PS00409">
    <property type="entry name" value="PROKAR_NTER_METHYL"/>
    <property type="match status" value="1"/>
</dbReference>
<evidence type="ECO:0000313" key="3">
    <source>
        <dbReference type="EMBL" id="MEL0654889.1"/>
    </source>
</evidence>
<sequence>MLKPKGFTLIELMVVMAIVALLIGLVGPMTIQQLDKAQAKAELLNLKRELVAVSQRAFFSGQQLTAKLSGKEFKVYKSTLESNPVIYSRTFKYMFFQPQEIIFQKSGLVDASSIRVKYRDTPLNIELDKLINKPYIFDETIVDH</sequence>
<protein>
    <submittedName>
        <fullName evidence="3">Prepilin-type N-terminal cleavage/methylation domain-containing protein</fullName>
    </submittedName>
</protein>
<dbReference type="Gene3D" id="3.30.700.10">
    <property type="entry name" value="Glycoprotein, Type 4 Pilin"/>
    <property type="match status" value="1"/>
</dbReference>
<dbReference type="RefSeq" id="WP_341602201.1">
    <property type="nucleotide sequence ID" value="NZ_JBAKAW010000006.1"/>
</dbReference>
<keyword evidence="4" id="KW-1185">Reference proteome</keyword>
<feature type="transmembrane region" description="Helical" evidence="2">
    <location>
        <begin position="6"/>
        <end position="26"/>
    </location>
</feature>
<dbReference type="InterPro" id="IPR012902">
    <property type="entry name" value="N_methyl_site"/>
</dbReference>
<evidence type="ECO:0000256" key="1">
    <source>
        <dbReference type="SAM" id="Coils"/>
    </source>
</evidence>
<reference evidence="3 4" key="1">
    <citation type="submission" date="2024-02" db="EMBL/GenBank/DDBJ databases">
        <title>Bacteria isolated from the canopy kelp, Nereocystis luetkeana.</title>
        <authorList>
            <person name="Pfister C.A."/>
            <person name="Younker I.T."/>
            <person name="Light S.H."/>
        </authorList>
    </citation>
    <scope>NUCLEOTIDE SEQUENCE [LARGE SCALE GENOMIC DNA]</scope>
    <source>
        <strain evidence="3 4">TI.1.03</strain>
    </source>
</reference>
<keyword evidence="2" id="KW-0472">Membrane</keyword>
<keyword evidence="2" id="KW-0812">Transmembrane</keyword>
<dbReference type="Pfam" id="PF07963">
    <property type="entry name" value="N_methyl"/>
    <property type="match status" value="1"/>
</dbReference>
<evidence type="ECO:0000256" key="2">
    <source>
        <dbReference type="SAM" id="Phobius"/>
    </source>
</evidence>
<keyword evidence="2" id="KW-1133">Transmembrane helix</keyword>
<keyword evidence="1" id="KW-0175">Coiled coil</keyword>
<name>A0ABU9GZ57_9GAMM</name>
<accession>A0ABU9GZ57</accession>
<dbReference type="InterPro" id="IPR045584">
    <property type="entry name" value="Pilin-like"/>
</dbReference>
<dbReference type="NCBIfam" id="TIGR02532">
    <property type="entry name" value="IV_pilin_GFxxxE"/>
    <property type="match status" value="1"/>
</dbReference>